<accession>A0A558DEM3</accession>
<comment type="caution">
    <text evidence="2">The sequence shown here is derived from an EMBL/GenBank/DDBJ whole genome shotgun (WGS) entry which is preliminary data.</text>
</comment>
<dbReference type="PROSITE" id="PS50104">
    <property type="entry name" value="TIR"/>
    <property type="match status" value="1"/>
</dbReference>
<dbReference type="EMBL" id="VJWX01000029">
    <property type="protein sequence ID" value="TVT59476.1"/>
    <property type="molecule type" value="Genomic_DNA"/>
</dbReference>
<dbReference type="Gene3D" id="3.40.50.10140">
    <property type="entry name" value="Toll/interleukin-1 receptor homology (TIR) domain"/>
    <property type="match status" value="1"/>
</dbReference>
<dbReference type="InterPro" id="IPR035897">
    <property type="entry name" value="Toll_tir_struct_dom_sf"/>
</dbReference>
<evidence type="ECO:0000259" key="1">
    <source>
        <dbReference type="PROSITE" id="PS50104"/>
    </source>
</evidence>
<gene>
    <name evidence="2" type="ORF">FNH05_05230</name>
</gene>
<dbReference type="OrthoDB" id="4547231at2"/>
<keyword evidence="3" id="KW-1185">Reference proteome</keyword>
<reference evidence="2 3" key="2">
    <citation type="submission" date="2019-08" db="EMBL/GenBank/DDBJ databases">
        <title>Amycolatopsis acidicola sp. nov., isolated from peat swamp forest soil.</title>
        <authorList>
            <person name="Srisuk N."/>
        </authorList>
    </citation>
    <scope>NUCLEOTIDE SEQUENCE [LARGE SCALE GENOMIC DNA]</scope>
    <source>
        <strain evidence="2 3">TBRC 6029</strain>
    </source>
</reference>
<dbReference type="GO" id="GO:0007165">
    <property type="term" value="P:signal transduction"/>
    <property type="evidence" value="ECO:0007669"/>
    <property type="project" value="InterPro"/>
</dbReference>
<dbReference type="InterPro" id="IPR000157">
    <property type="entry name" value="TIR_dom"/>
</dbReference>
<feature type="domain" description="TIR" evidence="1">
    <location>
        <begin position="160"/>
        <end position="312"/>
    </location>
</feature>
<protein>
    <submittedName>
        <fullName evidence="2">TIR domain-containing protein</fullName>
    </submittedName>
</protein>
<evidence type="ECO:0000313" key="2">
    <source>
        <dbReference type="EMBL" id="TVT59476.1"/>
    </source>
</evidence>
<sequence>MATRQVIPPDSLLWHVHPQAESAALPLSPHEETALLEALLPDSRVFTPAGLRVLTPARLEGRVLSAVRTTSELLVAHLEPGEDRAAVAPDDVPGVQGLRWTSDLDFPRETLLLFRDRCPADVLRPVPRLSARLDDADGVHRLTQLLAPYRVRVAEAERAGLPLVFLNYRTAGGTLEVFLLDEELRRRLGDDAVFRDHRSLRAGDDFAEVLLRNARGVKVMLSVIGARWDASYDERGGRLLDQGGDWVRREIAEALAHGVCVVPVILGVRSRLDPDELPADIRKLAGLQTLQLVERADRQDVARLVDKLFDEVPVLAKAHAERRAVRGESP</sequence>
<dbReference type="AlphaFoldDB" id="A0A558DEM3"/>
<proteinExistence type="predicted"/>
<name>A0A558DEM3_9PSEU</name>
<evidence type="ECO:0000313" key="3">
    <source>
        <dbReference type="Proteomes" id="UP000320011"/>
    </source>
</evidence>
<organism evidence="2 3">
    <name type="scientific">Amycolatopsis rhizosphaerae</name>
    <dbReference type="NCBI Taxonomy" id="2053003"/>
    <lineage>
        <taxon>Bacteria</taxon>
        <taxon>Bacillati</taxon>
        <taxon>Actinomycetota</taxon>
        <taxon>Actinomycetes</taxon>
        <taxon>Pseudonocardiales</taxon>
        <taxon>Pseudonocardiaceae</taxon>
        <taxon>Amycolatopsis</taxon>
    </lineage>
</organism>
<dbReference type="Proteomes" id="UP000320011">
    <property type="component" value="Unassembled WGS sequence"/>
</dbReference>
<dbReference type="RefSeq" id="WP_144586121.1">
    <property type="nucleotide sequence ID" value="NZ_VJWX01000029.1"/>
</dbReference>
<reference evidence="2 3" key="1">
    <citation type="submission" date="2019-07" db="EMBL/GenBank/DDBJ databases">
        <authorList>
            <person name="Duangmal K."/>
            <person name="Teo W.F.A."/>
        </authorList>
    </citation>
    <scope>NUCLEOTIDE SEQUENCE [LARGE SCALE GENOMIC DNA]</scope>
    <source>
        <strain evidence="2 3">TBRC 6029</strain>
    </source>
</reference>